<reference evidence="1" key="1">
    <citation type="submission" date="2021-07" db="EMBL/GenBank/DDBJ databases">
        <title>Genomic diversity and antimicrobial resistance of Prevotella spp. isolated from chronic lung disease airways.</title>
        <authorList>
            <person name="Webb K.A."/>
            <person name="Olagoke O.S."/>
            <person name="Baird T."/>
            <person name="Neill J."/>
            <person name="Pham A."/>
            <person name="Wells T.J."/>
            <person name="Ramsay K.A."/>
            <person name="Bell S.C."/>
            <person name="Sarovich D.S."/>
            <person name="Price E.P."/>
        </authorList>
    </citation>
    <scope>NUCLEOTIDE SEQUENCE</scope>
    <source>
        <strain evidence="1">SCHI0047.S.3</strain>
    </source>
</reference>
<dbReference type="RefSeq" id="WP_007136119.1">
    <property type="nucleotide sequence ID" value="NZ_CABKPN010000008.1"/>
</dbReference>
<evidence type="ECO:0000313" key="2">
    <source>
        <dbReference type="Proteomes" id="UP001196873"/>
    </source>
</evidence>
<organism evidence="1 2">
    <name type="scientific">Segatella salivae</name>
    <dbReference type="NCBI Taxonomy" id="228604"/>
    <lineage>
        <taxon>Bacteria</taxon>
        <taxon>Pseudomonadati</taxon>
        <taxon>Bacteroidota</taxon>
        <taxon>Bacteroidia</taxon>
        <taxon>Bacteroidales</taxon>
        <taxon>Prevotellaceae</taxon>
        <taxon>Segatella</taxon>
    </lineage>
</organism>
<name>A0AAW4NIC8_9BACT</name>
<gene>
    <name evidence="1" type="ORF">KZY68_01805</name>
</gene>
<dbReference type="EMBL" id="JAHXRF010000002">
    <property type="protein sequence ID" value="MBW4864773.1"/>
    <property type="molecule type" value="Genomic_DNA"/>
</dbReference>
<proteinExistence type="predicted"/>
<comment type="caution">
    <text evidence="1">The sequence shown here is derived from an EMBL/GenBank/DDBJ whole genome shotgun (WGS) entry which is preliminary data.</text>
</comment>
<dbReference type="Proteomes" id="UP001196873">
    <property type="component" value="Unassembled WGS sequence"/>
</dbReference>
<accession>A0AAW4NIC8</accession>
<protein>
    <submittedName>
        <fullName evidence="1">Uncharacterized protein</fullName>
    </submittedName>
</protein>
<sequence>MKKRFLALERRAQAWNSDFNFYMTIMFTGLQYLKINNPKLLNKKNYSDAGVNHRFSRKITQIRGTIDKKRQKEAFVRGTMNGKRKKEAFYHGGKSKFSEKRLSQYWEE</sequence>
<dbReference type="AlphaFoldDB" id="A0AAW4NIC8"/>
<evidence type="ECO:0000313" key="1">
    <source>
        <dbReference type="EMBL" id="MBW4864773.1"/>
    </source>
</evidence>